<dbReference type="PROSITE" id="PS50157">
    <property type="entry name" value="ZINC_FINGER_C2H2_2"/>
    <property type="match status" value="2"/>
</dbReference>
<keyword evidence="1" id="KW-0479">Metal-binding</keyword>
<evidence type="ECO:0000256" key="1">
    <source>
        <dbReference type="PROSITE-ProRule" id="PRU00042"/>
    </source>
</evidence>
<feature type="region of interest" description="Disordered" evidence="2">
    <location>
        <begin position="480"/>
        <end position="533"/>
    </location>
</feature>
<dbReference type="GO" id="GO:0008270">
    <property type="term" value="F:zinc ion binding"/>
    <property type="evidence" value="ECO:0007669"/>
    <property type="project" value="UniProtKB-KW"/>
</dbReference>
<dbReference type="InterPro" id="IPR058925">
    <property type="entry name" value="zf-C2H2_AcuF"/>
</dbReference>
<dbReference type="AlphaFoldDB" id="W9QI72"/>
<dbReference type="PANTHER" id="PTHR35391:SF7">
    <property type="entry name" value="C2H2-TYPE DOMAIN-CONTAINING PROTEIN"/>
    <property type="match status" value="1"/>
</dbReference>
<dbReference type="OrthoDB" id="6133115at2759"/>
<evidence type="ECO:0000256" key="2">
    <source>
        <dbReference type="SAM" id="MobiDB-lite"/>
    </source>
</evidence>
<organism evidence="4">
    <name type="scientific">Fusarium oxysporum f. sp. pisi HDV247</name>
    <dbReference type="NCBI Taxonomy" id="1080344"/>
    <lineage>
        <taxon>Eukaryota</taxon>
        <taxon>Fungi</taxon>
        <taxon>Dikarya</taxon>
        <taxon>Ascomycota</taxon>
        <taxon>Pezizomycotina</taxon>
        <taxon>Sordariomycetes</taxon>
        <taxon>Hypocreomycetidae</taxon>
        <taxon>Hypocreales</taxon>
        <taxon>Nectriaceae</taxon>
        <taxon>Fusarium</taxon>
        <taxon>Fusarium oxysporum species complex</taxon>
    </lineage>
</organism>
<dbReference type="Proteomes" id="UP000030751">
    <property type="component" value="Unassembled WGS sequence"/>
</dbReference>
<reference evidence="4" key="2">
    <citation type="submission" date="2012-05" db="EMBL/GenBank/DDBJ databases">
        <title>Annotation of the Genome Sequence of Fusarium oxysporum HDV247.</title>
        <authorList>
            <consortium name="The Broad Institute Genomics Platform"/>
            <person name="Ma L.-J."/>
            <person name="Corby-Kistler H."/>
            <person name="Broz K."/>
            <person name="Gale L.R."/>
            <person name="Jonkers W."/>
            <person name="O'Donnell K."/>
            <person name="Ploetz R."/>
            <person name="Steinberg C."/>
            <person name="Schwartz D.C."/>
            <person name="VanEtten H."/>
            <person name="Zhou S."/>
            <person name="Young S.K."/>
            <person name="Zeng Q."/>
            <person name="Gargeya S."/>
            <person name="Fitzgerald M."/>
            <person name="Abouelleil A."/>
            <person name="Alvarado L."/>
            <person name="Chapman S.B."/>
            <person name="Gainer-Dewar J."/>
            <person name="Goldberg J."/>
            <person name="Griggs A."/>
            <person name="Gujja S."/>
            <person name="Hansen M."/>
            <person name="Howarth C."/>
            <person name="Imamovic A."/>
            <person name="Ireland A."/>
            <person name="Larimer J."/>
            <person name="McCowan C."/>
            <person name="Murphy C."/>
            <person name="Pearson M."/>
            <person name="Poon T.W."/>
            <person name="Priest M."/>
            <person name="Roberts A."/>
            <person name="Saif S."/>
            <person name="Shea T."/>
            <person name="Sykes S."/>
            <person name="Wortman J."/>
            <person name="Nusbaum C."/>
            <person name="Birren B."/>
        </authorList>
    </citation>
    <scope>NUCLEOTIDE SEQUENCE</scope>
    <source>
        <strain evidence="4">HDV247</strain>
    </source>
</reference>
<dbReference type="PROSITE" id="PS00028">
    <property type="entry name" value="ZINC_FINGER_C2H2_1"/>
    <property type="match status" value="2"/>
</dbReference>
<feature type="domain" description="C2H2-type" evidence="3">
    <location>
        <begin position="676"/>
        <end position="701"/>
    </location>
</feature>
<reference evidence="4" key="1">
    <citation type="submission" date="2011-10" db="EMBL/GenBank/DDBJ databases">
        <title>The Genome Sequence of Fusarium oxysporum HDV247.</title>
        <authorList>
            <consortium name="The Broad Institute Genome Sequencing Platform"/>
            <person name="Ma L.-J."/>
            <person name="Gale L.R."/>
            <person name="Schwartz D.C."/>
            <person name="Zhou S."/>
            <person name="Corby-Kistler H."/>
            <person name="Young S.K."/>
            <person name="Zeng Q."/>
            <person name="Gargeya S."/>
            <person name="Fitzgerald M."/>
            <person name="Haas B."/>
            <person name="Abouelleil A."/>
            <person name="Alvarado L."/>
            <person name="Arachchi H.M."/>
            <person name="Berlin A."/>
            <person name="Brown A."/>
            <person name="Chapman S.B."/>
            <person name="Chen Z."/>
            <person name="Dunbar C."/>
            <person name="Freedman E."/>
            <person name="Gearin G."/>
            <person name="Goldberg J."/>
            <person name="Griggs A."/>
            <person name="Gujja S."/>
            <person name="Heiman D."/>
            <person name="Howarth C."/>
            <person name="Larson L."/>
            <person name="Lui A."/>
            <person name="MacDonald P.J.P."/>
            <person name="Montmayeur A."/>
            <person name="Murphy C."/>
            <person name="Neiman D."/>
            <person name="Pearson M."/>
            <person name="Priest M."/>
            <person name="Roberts A."/>
            <person name="Saif S."/>
            <person name="Shea T."/>
            <person name="Shenoy N."/>
            <person name="Sisk P."/>
            <person name="Stolte C."/>
            <person name="Sykes S."/>
            <person name="Wortman J."/>
            <person name="Nusbaum C."/>
            <person name="Birren B."/>
        </authorList>
    </citation>
    <scope>NUCLEOTIDE SEQUENCE [LARGE SCALE GENOMIC DNA]</scope>
    <source>
        <strain evidence="4">HDV247</strain>
    </source>
</reference>
<feature type="domain" description="C2H2-type" evidence="3">
    <location>
        <begin position="744"/>
        <end position="769"/>
    </location>
</feature>
<keyword evidence="1" id="KW-0862">Zinc</keyword>
<proteinExistence type="predicted"/>
<sequence length="769" mass="86216">MPTQSLMAEYNRQKSEETVHQKTGCVRDQLKGFITQLNEKSESEPTVPGLSVAAVTDASERFKLWAGSVGAFLGPTKKLSLDYRLSGTPEIRYEILRQLEDILGATHDLLNIICGTRENRNITLSLAVEQEAASRPSAISPPLSESQMILEIISESISSLFRIGILVRKATSRDRFSQALQVSDLTFSKEADISYVRQKHPKLGQGWLSTRLGGAVAKRRQFIAYSRDHRSRLGGDESINDYSASRTEILSSKATTIAPCIDLRTQEEEEFDALSLVTASTMMDSSSLLRLPSLADLSREGEPFECPICFMLLSFQREKTWKAHVFHDLKAYVCTIGGSECGDLLFGDRDSWFDHELDHRAKYICSLCFQVGVTSRSKLQSHLATHGTFGDQQLKALEDAGRVSTYDLTAYDCPFCDEWADELKRKRDEQPHRVASVGACQDISVSTSRFKRHVATHQEQLAIFAIPRATRDEIAHVEGSAISSMSGNGPSRIAPDLAGQRSPLPFGSSEQGSTQKEVEIMSETGSERPPMLDRPAEVFPWENSEDEGHFSLLSQSQETEATGQTISERRHRPGFLQTTARTPSLGPFHAAPAHLDYSGLKHLKTSMTDYPKHDIESIDGKASLAPPPHQHPRDGICAVCWVHTETINPNQEFAKLSVLSTSSALSSDQRMESDLFQCSESDCKKWFGSNRDLNKHIRYTHDKPFCCEADENCLFKAGAQRDLQRHYYVVHREYAKDKGYFQYLECDSCGAKFTRHDNLKRHQLKYHNT</sequence>
<gene>
    <name evidence="4" type="ORF">FOVG_02178</name>
</gene>
<dbReference type="PANTHER" id="PTHR35391">
    <property type="entry name" value="C2H2-TYPE DOMAIN-CONTAINING PROTEIN-RELATED"/>
    <property type="match status" value="1"/>
</dbReference>
<protein>
    <recommendedName>
        <fullName evidence="3">C2H2-type domain-containing protein</fullName>
    </recommendedName>
</protein>
<keyword evidence="1" id="KW-0863">Zinc-finger</keyword>
<name>W9QI72_FUSOX</name>
<dbReference type="HOGENOM" id="CLU_365637_0_0_1"/>
<accession>W9QI72</accession>
<dbReference type="Gene3D" id="3.30.160.60">
    <property type="entry name" value="Classic Zinc Finger"/>
    <property type="match status" value="2"/>
</dbReference>
<dbReference type="SMART" id="SM00355">
    <property type="entry name" value="ZnF_C2H2"/>
    <property type="match status" value="6"/>
</dbReference>
<dbReference type="Pfam" id="PF26082">
    <property type="entry name" value="zf-C2H2_AcuF"/>
    <property type="match status" value="1"/>
</dbReference>
<evidence type="ECO:0000313" key="4">
    <source>
        <dbReference type="EMBL" id="EXA54771.1"/>
    </source>
</evidence>
<evidence type="ECO:0000259" key="3">
    <source>
        <dbReference type="PROSITE" id="PS50157"/>
    </source>
</evidence>
<dbReference type="EMBL" id="JH650968">
    <property type="protein sequence ID" value="EXA54771.1"/>
    <property type="molecule type" value="Genomic_DNA"/>
</dbReference>
<dbReference type="InterPro" id="IPR013087">
    <property type="entry name" value="Znf_C2H2_type"/>
</dbReference>